<gene>
    <name evidence="2" type="ORF">LCGC14_2629790</name>
</gene>
<evidence type="ECO:0000313" key="2">
    <source>
        <dbReference type="EMBL" id="KKK99734.1"/>
    </source>
</evidence>
<comment type="caution">
    <text evidence="2">The sequence shown here is derived from an EMBL/GenBank/DDBJ whole genome shotgun (WGS) entry which is preliminary data.</text>
</comment>
<protein>
    <submittedName>
        <fullName evidence="2">Uncharacterized protein</fullName>
    </submittedName>
</protein>
<organism evidence="2">
    <name type="scientific">marine sediment metagenome</name>
    <dbReference type="NCBI Taxonomy" id="412755"/>
    <lineage>
        <taxon>unclassified sequences</taxon>
        <taxon>metagenomes</taxon>
        <taxon>ecological metagenomes</taxon>
    </lineage>
</organism>
<accession>A0A0F9CBK4</accession>
<sequence length="42" mass="4977">MIKYNNNTNSYDSTFIEEEFDPEEADEGFEKDLEEVLDPEDD</sequence>
<evidence type="ECO:0000256" key="1">
    <source>
        <dbReference type="SAM" id="MobiDB-lite"/>
    </source>
</evidence>
<feature type="compositionally biased region" description="Polar residues" evidence="1">
    <location>
        <begin position="1"/>
        <end position="13"/>
    </location>
</feature>
<feature type="region of interest" description="Disordered" evidence="1">
    <location>
        <begin position="1"/>
        <end position="42"/>
    </location>
</feature>
<feature type="compositionally biased region" description="Acidic residues" evidence="1">
    <location>
        <begin position="15"/>
        <end position="42"/>
    </location>
</feature>
<name>A0A0F9CBK4_9ZZZZ</name>
<dbReference type="AlphaFoldDB" id="A0A0F9CBK4"/>
<reference evidence="2" key="1">
    <citation type="journal article" date="2015" name="Nature">
        <title>Complex archaea that bridge the gap between prokaryotes and eukaryotes.</title>
        <authorList>
            <person name="Spang A."/>
            <person name="Saw J.H."/>
            <person name="Jorgensen S.L."/>
            <person name="Zaremba-Niedzwiedzka K."/>
            <person name="Martijn J."/>
            <person name="Lind A.E."/>
            <person name="van Eijk R."/>
            <person name="Schleper C."/>
            <person name="Guy L."/>
            <person name="Ettema T.J."/>
        </authorList>
    </citation>
    <scope>NUCLEOTIDE SEQUENCE</scope>
</reference>
<dbReference type="EMBL" id="LAZR01045076">
    <property type="protein sequence ID" value="KKK99734.1"/>
    <property type="molecule type" value="Genomic_DNA"/>
</dbReference>
<proteinExistence type="predicted"/>